<dbReference type="Proteomes" id="UP000076738">
    <property type="component" value="Unassembled WGS sequence"/>
</dbReference>
<protein>
    <submittedName>
        <fullName evidence="2">Uncharacterized protein</fullName>
    </submittedName>
</protein>
<evidence type="ECO:0000313" key="2">
    <source>
        <dbReference type="EMBL" id="KZO89818.1"/>
    </source>
</evidence>
<proteinExistence type="predicted"/>
<feature type="region of interest" description="Disordered" evidence="1">
    <location>
        <begin position="77"/>
        <end position="101"/>
    </location>
</feature>
<evidence type="ECO:0000313" key="3">
    <source>
        <dbReference type="Proteomes" id="UP000076738"/>
    </source>
</evidence>
<dbReference type="AlphaFoldDB" id="A0A167FT57"/>
<organism evidence="2 3">
    <name type="scientific">Calocera viscosa (strain TUFC12733)</name>
    <dbReference type="NCBI Taxonomy" id="1330018"/>
    <lineage>
        <taxon>Eukaryota</taxon>
        <taxon>Fungi</taxon>
        <taxon>Dikarya</taxon>
        <taxon>Basidiomycota</taxon>
        <taxon>Agaricomycotina</taxon>
        <taxon>Dacrymycetes</taxon>
        <taxon>Dacrymycetales</taxon>
        <taxon>Dacrymycetaceae</taxon>
        <taxon>Calocera</taxon>
    </lineage>
</organism>
<name>A0A167FT57_CALVF</name>
<gene>
    <name evidence="2" type="ORF">CALVIDRAFT_543247</name>
</gene>
<dbReference type="EMBL" id="KV417363">
    <property type="protein sequence ID" value="KZO89818.1"/>
    <property type="molecule type" value="Genomic_DNA"/>
</dbReference>
<accession>A0A167FT57</accession>
<reference evidence="2 3" key="1">
    <citation type="journal article" date="2016" name="Mol. Biol. Evol.">
        <title>Comparative Genomics of Early-Diverging Mushroom-Forming Fungi Provides Insights into the Origins of Lignocellulose Decay Capabilities.</title>
        <authorList>
            <person name="Nagy L.G."/>
            <person name="Riley R."/>
            <person name="Tritt A."/>
            <person name="Adam C."/>
            <person name="Daum C."/>
            <person name="Floudas D."/>
            <person name="Sun H."/>
            <person name="Yadav J.S."/>
            <person name="Pangilinan J."/>
            <person name="Larsson K.H."/>
            <person name="Matsuura K."/>
            <person name="Barry K."/>
            <person name="Labutti K."/>
            <person name="Kuo R."/>
            <person name="Ohm R.A."/>
            <person name="Bhattacharya S.S."/>
            <person name="Shirouzu T."/>
            <person name="Yoshinaga Y."/>
            <person name="Martin F.M."/>
            <person name="Grigoriev I.V."/>
            <person name="Hibbett D.S."/>
        </authorList>
    </citation>
    <scope>NUCLEOTIDE SEQUENCE [LARGE SCALE GENOMIC DNA]</scope>
    <source>
        <strain evidence="2 3">TUFC12733</strain>
    </source>
</reference>
<keyword evidence="3" id="KW-1185">Reference proteome</keyword>
<evidence type="ECO:0000256" key="1">
    <source>
        <dbReference type="SAM" id="MobiDB-lite"/>
    </source>
</evidence>
<feature type="compositionally biased region" description="Low complexity" evidence="1">
    <location>
        <begin position="91"/>
        <end position="101"/>
    </location>
</feature>
<sequence>MPVYEHTLEIDLRDFHQHAKKVKQLAEVLEEERELDSLAAKYGGTEIFVREYGVSAYYLSRTGMKLNNCQRGLKRRLQSSSSSFRYRRPRMSSSSRTMKAMPTMEKMMMPKKTRTVWN</sequence>